<protein>
    <submittedName>
        <fullName evidence="4">Uncharacterized protein</fullName>
    </submittedName>
</protein>
<dbReference type="FunFam" id="3.30.70.270:FF:000063">
    <property type="entry name" value="Zinc knuckle domaincontaining protein"/>
    <property type="match status" value="1"/>
</dbReference>
<evidence type="ECO:0000313" key="4">
    <source>
        <dbReference type="EMBL" id="CAB4018348.1"/>
    </source>
</evidence>
<feature type="region of interest" description="Disordered" evidence="1">
    <location>
        <begin position="650"/>
        <end position="683"/>
    </location>
</feature>
<dbReference type="InterPro" id="IPR041577">
    <property type="entry name" value="RT_RNaseH_2"/>
</dbReference>
<reference evidence="4" key="1">
    <citation type="submission" date="2020-04" db="EMBL/GenBank/DDBJ databases">
        <authorList>
            <person name="Alioto T."/>
            <person name="Alioto T."/>
            <person name="Gomez Garrido J."/>
        </authorList>
    </citation>
    <scope>NUCLEOTIDE SEQUENCE</scope>
    <source>
        <strain evidence="4">A484AB</strain>
    </source>
</reference>
<dbReference type="GO" id="GO:0003824">
    <property type="term" value="F:catalytic activity"/>
    <property type="evidence" value="ECO:0007669"/>
    <property type="project" value="UniProtKB-KW"/>
</dbReference>
<feature type="domain" description="Reverse transcriptase/retrotransposon-derived protein RNase H-like" evidence="3">
    <location>
        <begin position="504"/>
        <end position="601"/>
    </location>
</feature>
<dbReference type="CDD" id="cd09274">
    <property type="entry name" value="RNase_HI_RT_Ty3"/>
    <property type="match status" value="1"/>
</dbReference>
<dbReference type="InterPro" id="IPR050951">
    <property type="entry name" value="Retrovirus_Pol_polyprotein"/>
</dbReference>
<dbReference type="InterPro" id="IPR000477">
    <property type="entry name" value="RT_dom"/>
</dbReference>
<dbReference type="EMBL" id="CACRXK020009965">
    <property type="protein sequence ID" value="CAB4018348.1"/>
    <property type="molecule type" value="Genomic_DNA"/>
</dbReference>
<dbReference type="InterPro" id="IPR043502">
    <property type="entry name" value="DNA/RNA_pol_sf"/>
</dbReference>
<keyword evidence="5" id="KW-1185">Reference proteome</keyword>
<evidence type="ECO:0000259" key="3">
    <source>
        <dbReference type="Pfam" id="PF17919"/>
    </source>
</evidence>
<dbReference type="Proteomes" id="UP001152795">
    <property type="component" value="Unassembled WGS sequence"/>
</dbReference>
<dbReference type="Gene3D" id="3.30.70.270">
    <property type="match status" value="2"/>
</dbReference>
<dbReference type="PANTHER" id="PTHR37984:SF11">
    <property type="entry name" value="INTEGRASE CATALYTIC DOMAIN-CONTAINING PROTEIN"/>
    <property type="match status" value="1"/>
</dbReference>
<evidence type="ECO:0000259" key="2">
    <source>
        <dbReference type="Pfam" id="PF00078"/>
    </source>
</evidence>
<dbReference type="Pfam" id="PF00078">
    <property type="entry name" value="RVT_1"/>
    <property type="match status" value="1"/>
</dbReference>
<sequence>MWYKPSGTCNIRKLQETQSSVDELLKPYQDLFHGIGRATRNGEEIQLHLPMDEEAEPVAQKPRRVAYHLMEPLQKRLQEFVEQDIMEKVPDQEPITWCSPMVVQPKPKNSNDICLSLDLQTLNKSMLRTCQVQAPITEDFITAFKDCRIFSKLDLPGRTTLEELGMVKIDETGRLKELNKPSGTCNIPKLQETQSSVDEPLKPYQDLFHGIGRATRNGEEIQLHLPMDEEAEPVAQKPRRVAYHLMEPLQKQLQEFVEQDIMEKVPDQEPITWCSPMVVQPKPKNPNDIRLSLDLRTLNKSMLRTCHVQAPITEDFITVFKDCRIFSKLDLNHGYHQFVIDPQSRQAMAFSTPWGNYRYKRLVFGGVNSQDLFDSEMAKILSGIPRTLNNHDDIMIGGVDLADHDKNLKIVLGRLKDCNPMLRQEKCEFRKSTLEFHGHLFTAEGLKPSASKVHAVNAFQKLNTKEELLSFLQMVAYLSQYIDRFSGRCEPLRRLTKANTKFEWGPEQQRAFDNLKTALTTAPVLIPYQPGRETLVIVDGSPKGVGGALLQKTADGFQPVHYVSRTLTDTEKRCSQIEREALAAGFSTTRLQMYLLGAPKFKLVTDHKPLLPLLNNPKAKIPPQIERIIIKMQNLDFEAIHIPGKSNMTGYLRSDSSRPRHSLVENQESHGRRQGIVRTDRND</sequence>
<dbReference type="Gene3D" id="3.10.10.10">
    <property type="entry name" value="HIV Type 1 Reverse Transcriptase, subunit A, domain 1"/>
    <property type="match status" value="2"/>
</dbReference>
<evidence type="ECO:0000256" key="1">
    <source>
        <dbReference type="SAM" id="MobiDB-lite"/>
    </source>
</evidence>
<name>A0A6S7KD24_PARCT</name>
<dbReference type="Pfam" id="PF17919">
    <property type="entry name" value="RT_RNaseH_2"/>
    <property type="match status" value="1"/>
</dbReference>
<dbReference type="SUPFAM" id="SSF56672">
    <property type="entry name" value="DNA/RNA polymerases"/>
    <property type="match status" value="2"/>
</dbReference>
<feature type="domain" description="Reverse transcriptase" evidence="2">
    <location>
        <begin position="283"/>
        <end position="439"/>
    </location>
</feature>
<dbReference type="PANTHER" id="PTHR37984">
    <property type="entry name" value="PROTEIN CBG26694"/>
    <property type="match status" value="1"/>
</dbReference>
<dbReference type="CDD" id="cd01647">
    <property type="entry name" value="RT_LTR"/>
    <property type="match status" value="1"/>
</dbReference>
<accession>A0A6S7KD24</accession>
<dbReference type="InterPro" id="IPR043128">
    <property type="entry name" value="Rev_trsase/Diguanyl_cyclase"/>
</dbReference>
<evidence type="ECO:0000313" key="5">
    <source>
        <dbReference type="Proteomes" id="UP001152795"/>
    </source>
</evidence>
<dbReference type="AlphaFoldDB" id="A0A6S7KD24"/>
<dbReference type="OrthoDB" id="41323at2759"/>
<organism evidence="4 5">
    <name type="scientific">Paramuricea clavata</name>
    <name type="common">Red gorgonian</name>
    <name type="synonym">Violescent sea-whip</name>
    <dbReference type="NCBI Taxonomy" id="317549"/>
    <lineage>
        <taxon>Eukaryota</taxon>
        <taxon>Metazoa</taxon>
        <taxon>Cnidaria</taxon>
        <taxon>Anthozoa</taxon>
        <taxon>Octocorallia</taxon>
        <taxon>Malacalcyonacea</taxon>
        <taxon>Plexauridae</taxon>
        <taxon>Paramuricea</taxon>
    </lineage>
</organism>
<comment type="caution">
    <text evidence="4">The sequence shown here is derived from an EMBL/GenBank/DDBJ whole genome shotgun (WGS) entry which is preliminary data.</text>
</comment>
<proteinExistence type="predicted"/>
<gene>
    <name evidence="4" type="ORF">PACLA_8A023409</name>
</gene>